<proteinExistence type="predicted"/>
<dbReference type="Proteomes" id="UP000510821">
    <property type="component" value="Plasmid pSv326-1"/>
</dbReference>
<geneLocation type="plasmid" evidence="2">
    <name>psv326-1</name>
</geneLocation>
<evidence type="ECO:0000313" key="2">
    <source>
        <dbReference type="Proteomes" id="UP000510821"/>
    </source>
</evidence>
<protein>
    <submittedName>
        <fullName evidence="1">Uncharacterized protein</fullName>
    </submittedName>
</protein>
<organism evidence="1 2">
    <name type="scientific">Fermentimicrarchaeum limneticum</name>
    <dbReference type="NCBI Taxonomy" id="2795018"/>
    <lineage>
        <taxon>Archaea</taxon>
        <taxon>Candidatus Micrarchaeota</taxon>
        <taxon>Candidatus Fermentimicrarchaeales</taxon>
        <taxon>Candidatus Fermentimicrarchaeaceae</taxon>
        <taxon>Candidatus Fermentimicrarchaeum</taxon>
    </lineage>
</organism>
<dbReference type="KEGG" id="flt:Sv326_1351"/>
<dbReference type="AlphaFoldDB" id="A0A7D5XMF0"/>
<reference evidence="2" key="1">
    <citation type="submission" date="2020-07" db="EMBL/GenBank/DDBJ databases">
        <title>Metabolic diversity and evolutionary history of the archaeal phylum ###Micrarchaeota### uncovered from a freshwater lake metagenome.</title>
        <authorList>
            <person name="Kadnikov V.V."/>
            <person name="Savvichev A.S."/>
            <person name="Mardanov A.V."/>
            <person name="Beletsky A.V."/>
            <person name="Chupakov A.V."/>
            <person name="Kokryatskaya N.M."/>
            <person name="Pimenov N.V."/>
            <person name="Ravin N.V."/>
        </authorList>
    </citation>
    <scope>NUCLEOTIDE SEQUENCE [LARGE SCALE GENOMIC DNA]</scope>
    <source>
        <plasmid evidence="2">psv326-1</plasmid>
    </source>
</reference>
<sequence>MRKGEIKAWVLAAFAVLALSAGLLFAGGGDTSTTNTVTVLTSCGLTSSVNPIAFGNMNAGDTSAQDTNYTTITNTGNAATQVLINGSGWTGAGTMTSNYTHWFNATGTTYYSKKWLNVTQQVANNSVTAAQSFTVFADLMIPAGQTAGAYTQTVWYTSSC</sequence>
<name>A0A7D5XMF0_FERL1</name>
<gene>
    <name evidence="1" type="ORF">Sv326_1351</name>
</gene>
<dbReference type="EMBL" id="CP058999">
    <property type="protein sequence ID" value="QLJ53526.1"/>
    <property type="molecule type" value="Genomic_DNA"/>
</dbReference>
<accession>A0A7D5XMF0</accession>
<evidence type="ECO:0000313" key="1">
    <source>
        <dbReference type="EMBL" id="QLJ53526.1"/>
    </source>
</evidence>
<keyword evidence="1" id="KW-0614">Plasmid</keyword>